<feature type="domain" description="3-hydroxyacyl-CoA dehydrogenase C-terminal" evidence="11">
    <location>
        <begin position="194"/>
        <end position="293"/>
    </location>
</feature>
<evidence type="ECO:0000256" key="9">
    <source>
        <dbReference type="ARBA" id="ARBA00042709"/>
    </source>
</evidence>
<proteinExistence type="inferred from homology"/>
<dbReference type="AlphaFoldDB" id="A0AAW9RCA0"/>
<keyword evidence="6 13" id="KW-0560">Oxidoreductase</keyword>
<protein>
    <recommendedName>
        <fullName evidence="9">L-gulonate 3-dehydrogenase</fullName>
        <ecNumber evidence="8">1.1.1.45</ecNumber>
    </recommendedName>
    <alternativeName>
        <fullName evidence="9">L-gulonate 3-dehydrogenase</fullName>
    </alternativeName>
</protein>
<keyword evidence="7" id="KW-0520">NAD</keyword>
<dbReference type="InterPro" id="IPR008927">
    <property type="entry name" value="6-PGluconate_DH-like_C_sf"/>
</dbReference>
<dbReference type="PIRSF" id="PIRSF000105">
    <property type="entry name" value="HCDH"/>
    <property type="match status" value="1"/>
</dbReference>
<accession>A0AAW9RCA0</accession>
<evidence type="ECO:0000256" key="4">
    <source>
        <dbReference type="ARBA" id="ARBA00022490"/>
    </source>
</evidence>
<dbReference type="RefSeq" id="WP_354693749.1">
    <property type="nucleotide sequence ID" value="NZ_JAZHOG010000001.1"/>
</dbReference>
<keyword evidence="14" id="KW-1185">Reference proteome</keyword>
<dbReference type="GO" id="GO:0006631">
    <property type="term" value="P:fatty acid metabolic process"/>
    <property type="evidence" value="ECO:0007669"/>
    <property type="project" value="InterPro"/>
</dbReference>
<organism evidence="13 14">
    <name type="scientific">Elongatibacter sediminis</name>
    <dbReference type="NCBI Taxonomy" id="3119006"/>
    <lineage>
        <taxon>Bacteria</taxon>
        <taxon>Pseudomonadati</taxon>
        <taxon>Pseudomonadota</taxon>
        <taxon>Gammaproteobacteria</taxon>
        <taxon>Chromatiales</taxon>
        <taxon>Wenzhouxiangellaceae</taxon>
        <taxon>Elongatibacter</taxon>
    </lineage>
</organism>
<evidence type="ECO:0000256" key="3">
    <source>
        <dbReference type="ARBA" id="ARBA00011738"/>
    </source>
</evidence>
<evidence type="ECO:0000256" key="2">
    <source>
        <dbReference type="ARBA" id="ARBA00009463"/>
    </source>
</evidence>
<dbReference type="InterPro" id="IPR006176">
    <property type="entry name" value="3-OHacyl-CoA_DH_NAD-bd"/>
</dbReference>
<dbReference type="SUPFAM" id="SSF48179">
    <property type="entry name" value="6-phosphogluconate dehydrogenase C-terminal domain-like"/>
    <property type="match status" value="1"/>
</dbReference>
<dbReference type="Gene3D" id="1.10.1040.10">
    <property type="entry name" value="N-(1-d-carboxylethyl)-l-norvaline Dehydrogenase, domain 2"/>
    <property type="match status" value="1"/>
</dbReference>
<comment type="subunit">
    <text evidence="3">Homodimer.</text>
</comment>
<sequence length="324" mass="36159">MNRICVVGTGRMGKGLALAFAYAGLPVALIDSEVRDRKAFESLERATRDELDSELRFLQTAEVLNARQSGAILDRIRILDWQGANADLAAADGIFEAVVEVRDIKRRVYDWIVDYASTTAIISSTTSTLSANDLAGLVTHPERFVNAHWLNPAHLMPLVEVSPADRTSKENVDKLVSLLERVGKQPVVCKASPGFIVPRIQALAMNEAARLVEEGIASAEDIDRAVRVGFGIRFATLGLLEFIDWGGGDILYHATRYLGDNVDPNRFNVPDIVQDNMANERNGLRDGEGFYDWRTREVEEYRREKLTDFVRLLQFQNLMPPPSD</sequence>
<dbReference type="PANTHER" id="PTHR48075">
    <property type="entry name" value="3-HYDROXYACYL-COA DEHYDROGENASE FAMILY PROTEIN"/>
    <property type="match status" value="1"/>
</dbReference>
<comment type="caution">
    <text evidence="13">The sequence shown here is derived from an EMBL/GenBank/DDBJ whole genome shotgun (WGS) entry which is preliminary data.</text>
</comment>
<dbReference type="EC" id="1.1.1.45" evidence="8"/>
<dbReference type="GO" id="GO:0005737">
    <property type="term" value="C:cytoplasm"/>
    <property type="evidence" value="ECO:0007669"/>
    <property type="project" value="UniProtKB-SubCell"/>
</dbReference>
<evidence type="ECO:0000256" key="6">
    <source>
        <dbReference type="ARBA" id="ARBA00023002"/>
    </source>
</evidence>
<dbReference type="InterPro" id="IPR022694">
    <property type="entry name" value="3-OHacyl-CoA_DH"/>
</dbReference>
<dbReference type="GO" id="GO:0070403">
    <property type="term" value="F:NAD+ binding"/>
    <property type="evidence" value="ECO:0007669"/>
    <property type="project" value="InterPro"/>
</dbReference>
<feature type="domain" description="3-hydroxyacyl-CoA dehydrogenase NAD binding" evidence="12">
    <location>
        <begin position="4"/>
        <end position="190"/>
    </location>
</feature>
<gene>
    <name evidence="13" type="ORF">V3330_02225</name>
</gene>
<comment type="subcellular location">
    <subcellularLocation>
        <location evidence="1">Cytoplasm</location>
    </subcellularLocation>
</comment>
<evidence type="ECO:0000256" key="7">
    <source>
        <dbReference type="ARBA" id="ARBA00023027"/>
    </source>
</evidence>
<dbReference type="Proteomes" id="UP001359886">
    <property type="component" value="Unassembled WGS sequence"/>
</dbReference>
<reference evidence="13 14" key="1">
    <citation type="submission" date="2024-02" db="EMBL/GenBank/DDBJ databases">
        <title>A novel Wenzhouxiangellaceae bacterium, isolated from coastal sediments.</title>
        <authorList>
            <person name="Du Z.-J."/>
            <person name="Ye Y.-Q."/>
            <person name="Zhang X.-Y."/>
        </authorList>
    </citation>
    <scope>NUCLEOTIDE SEQUENCE [LARGE SCALE GENOMIC DNA]</scope>
    <source>
        <strain evidence="13 14">CH-27</strain>
    </source>
</reference>
<name>A0AAW9RCA0_9GAMM</name>
<evidence type="ECO:0000259" key="11">
    <source>
        <dbReference type="Pfam" id="PF00725"/>
    </source>
</evidence>
<dbReference type="GO" id="GO:0050104">
    <property type="term" value="F:L-gulonate 3-dehydrogenase activity"/>
    <property type="evidence" value="ECO:0007669"/>
    <property type="project" value="UniProtKB-EC"/>
</dbReference>
<evidence type="ECO:0000313" key="13">
    <source>
        <dbReference type="EMBL" id="MEJ8566430.1"/>
    </source>
</evidence>
<evidence type="ECO:0000313" key="14">
    <source>
        <dbReference type="Proteomes" id="UP001359886"/>
    </source>
</evidence>
<keyword evidence="5" id="KW-0597">Phosphoprotein</keyword>
<dbReference type="PANTHER" id="PTHR48075:SF1">
    <property type="entry name" value="LAMBDA-CRYSTALLIN HOMOLOG"/>
    <property type="match status" value="1"/>
</dbReference>
<evidence type="ECO:0000259" key="12">
    <source>
        <dbReference type="Pfam" id="PF02737"/>
    </source>
</evidence>
<dbReference type="InterPro" id="IPR006108">
    <property type="entry name" value="3HC_DH_C"/>
</dbReference>
<dbReference type="Gene3D" id="3.40.50.720">
    <property type="entry name" value="NAD(P)-binding Rossmann-like Domain"/>
    <property type="match status" value="1"/>
</dbReference>
<evidence type="ECO:0000256" key="1">
    <source>
        <dbReference type="ARBA" id="ARBA00004496"/>
    </source>
</evidence>
<dbReference type="NCBIfam" id="NF006125">
    <property type="entry name" value="PRK08269.1"/>
    <property type="match status" value="1"/>
</dbReference>
<feature type="site" description="Important for catalytic activity" evidence="10">
    <location>
        <position position="148"/>
    </location>
</feature>
<dbReference type="SUPFAM" id="SSF51735">
    <property type="entry name" value="NAD(P)-binding Rossmann-fold domains"/>
    <property type="match status" value="1"/>
</dbReference>
<evidence type="ECO:0000256" key="10">
    <source>
        <dbReference type="PIRSR" id="PIRSR000105-1"/>
    </source>
</evidence>
<dbReference type="InterPro" id="IPR036291">
    <property type="entry name" value="NAD(P)-bd_dom_sf"/>
</dbReference>
<dbReference type="InterPro" id="IPR013328">
    <property type="entry name" value="6PGD_dom2"/>
</dbReference>
<evidence type="ECO:0000256" key="8">
    <source>
        <dbReference type="ARBA" id="ARBA00038962"/>
    </source>
</evidence>
<dbReference type="Pfam" id="PF00725">
    <property type="entry name" value="3HCDH"/>
    <property type="match status" value="1"/>
</dbReference>
<keyword evidence="4" id="KW-0963">Cytoplasm</keyword>
<evidence type="ECO:0000256" key="5">
    <source>
        <dbReference type="ARBA" id="ARBA00022553"/>
    </source>
</evidence>
<comment type="similarity">
    <text evidence="2">Belongs to the 3-hydroxyacyl-CoA dehydrogenase family.</text>
</comment>
<dbReference type="Pfam" id="PF02737">
    <property type="entry name" value="3HCDH_N"/>
    <property type="match status" value="1"/>
</dbReference>
<dbReference type="EMBL" id="JAZHOG010000001">
    <property type="protein sequence ID" value="MEJ8566430.1"/>
    <property type="molecule type" value="Genomic_DNA"/>
</dbReference>